<dbReference type="InterPro" id="IPR013810">
    <property type="entry name" value="Ribosomal_uS5_N"/>
</dbReference>
<feature type="compositionally biased region" description="Basic and acidic residues" evidence="6">
    <location>
        <begin position="238"/>
        <end position="253"/>
    </location>
</feature>
<dbReference type="HOGENOM" id="CLU_037994_1_0_1"/>
<name>A0A061HD37_BLUGR</name>
<feature type="domain" description="S5 DRBM" evidence="7">
    <location>
        <begin position="276"/>
        <end position="339"/>
    </location>
</feature>
<dbReference type="Pfam" id="PF03719">
    <property type="entry name" value="Ribosomal_S5_C"/>
    <property type="match status" value="1"/>
</dbReference>
<organism evidence="9">
    <name type="scientific">Blumeria graminis f. sp. tritici 96224</name>
    <dbReference type="NCBI Taxonomy" id="1268274"/>
    <lineage>
        <taxon>Eukaryota</taxon>
        <taxon>Fungi</taxon>
        <taxon>Dikarya</taxon>
        <taxon>Ascomycota</taxon>
        <taxon>Pezizomycotina</taxon>
        <taxon>Leotiomycetes</taxon>
        <taxon>Erysiphales</taxon>
        <taxon>Erysiphaceae</taxon>
        <taxon>Blumeria</taxon>
    </lineage>
</organism>
<accession>A0A061HD37</accession>
<dbReference type="InterPro" id="IPR005324">
    <property type="entry name" value="Ribosomal_uS5_C"/>
</dbReference>
<evidence type="ECO:0000256" key="2">
    <source>
        <dbReference type="ARBA" id="ARBA00022980"/>
    </source>
</evidence>
<feature type="region of interest" description="Disordered" evidence="6">
    <location>
        <begin position="165"/>
        <end position="189"/>
    </location>
</feature>
<evidence type="ECO:0000256" key="1">
    <source>
        <dbReference type="ARBA" id="ARBA00008945"/>
    </source>
</evidence>
<dbReference type="SUPFAM" id="SSF54211">
    <property type="entry name" value="Ribosomal protein S5 domain 2-like"/>
    <property type="match status" value="1"/>
</dbReference>
<dbReference type="Gene3D" id="3.30.160.20">
    <property type="match status" value="1"/>
</dbReference>
<dbReference type="InterPro" id="IPR014721">
    <property type="entry name" value="Ribsml_uS5_D2-typ_fold_subgr"/>
</dbReference>
<keyword evidence="3 4" id="KW-0687">Ribonucleoprotein</keyword>
<evidence type="ECO:0000256" key="3">
    <source>
        <dbReference type="ARBA" id="ARBA00023274"/>
    </source>
</evidence>
<dbReference type="Gene3D" id="3.30.230.10">
    <property type="match status" value="1"/>
</dbReference>
<evidence type="ECO:0000259" key="7">
    <source>
        <dbReference type="PROSITE" id="PS50881"/>
    </source>
</evidence>
<dbReference type="GO" id="GO:0006412">
    <property type="term" value="P:translation"/>
    <property type="evidence" value="ECO:0007669"/>
    <property type="project" value="InterPro"/>
</dbReference>
<reference evidence="9" key="3">
    <citation type="submission" date="2018-07" db="EMBL/GenBank/DDBJ databases">
        <authorList>
            <person name="Quirk P.G."/>
            <person name="Krulwich T.A."/>
        </authorList>
    </citation>
    <scope>NUCLEOTIDE SEQUENCE</scope>
    <source>
        <strain evidence="9">96224</strain>
    </source>
</reference>
<dbReference type="InterPro" id="IPR020568">
    <property type="entry name" value="Ribosomal_Su5_D2-typ_SF"/>
</dbReference>
<dbReference type="PANTHER" id="PTHR48277">
    <property type="entry name" value="MITOCHONDRIAL RIBOSOMAL PROTEIN S5"/>
    <property type="match status" value="1"/>
</dbReference>
<sequence length="439" mass="49037">MNVARSAHSIISSQIVKTLRLRALCRNLQTTPKPCAERRRRRITSIKAEDMGLIEKQNRSLPAEELFPTYDADDKENLKKIYTKEQLAAIEAGEAAIDIEDLKTQGKIRSDMGRLQYFDDLSVSRAALDRKKEYEGPYDPDLREANIQENVAAVLEAAEKVLSKVPEGSGEEQPKVGQNYLQSSSDESDEKFKPIISRMNVWKIQDTMSLAMGKDGPISRDHGQMQDFTAPGLPRKFLPRERKAQKEEENDVRDPDGVYNRLIAQTGLTLDEILAYKIKVLVQHRVSNQTRLGKIPGQYVLAIAGNGNGRLGLGQAKGSDGGQTLNLAKISAIKNMQPIPRYEDRTIFGEVDAKVSAVKVKLMSRPPGFGLRCQHLIFEMARAAGIQDLAARVPHARNKMNTCKAVYKALLNQPIPDEIARGRGKKLVDVRKVYYCGQV</sequence>
<dbReference type="FunFam" id="3.30.230.10:FF:000041">
    <property type="entry name" value="37S ribosomal protein S5"/>
    <property type="match status" value="1"/>
</dbReference>
<dbReference type="GO" id="GO:0005840">
    <property type="term" value="C:ribosome"/>
    <property type="evidence" value="ECO:0007669"/>
    <property type="project" value="UniProtKB-KW"/>
</dbReference>
<dbReference type="InterPro" id="IPR000851">
    <property type="entry name" value="Ribosomal_uS5"/>
</dbReference>
<feature type="region of interest" description="Disordered" evidence="6">
    <location>
        <begin position="213"/>
        <end position="253"/>
    </location>
</feature>
<dbReference type="GO" id="GO:0003735">
    <property type="term" value="F:structural constituent of ribosome"/>
    <property type="evidence" value="ECO:0007669"/>
    <property type="project" value="UniProtKB-UniRule"/>
</dbReference>
<dbReference type="GO" id="GO:1990904">
    <property type="term" value="C:ribonucleoprotein complex"/>
    <property type="evidence" value="ECO:0007669"/>
    <property type="project" value="UniProtKB-UniRule"/>
</dbReference>
<reference evidence="8" key="2">
    <citation type="submission" date="2013-01" db="EMBL/GenBank/DDBJ databases">
        <title>The wheat powdery mildew genome reveals unique evolution of an obligate biotroph.</title>
        <authorList>
            <person name="Oberhaensli S."/>
            <person name="Wicker T."/>
            <person name="Keller B."/>
        </authorList>
    </citation>
    <scope>NUCLEOTIDE SEQUENCE</scope>
    <source>
        <strain evidence="8">96224</strain>
    </source>
</reference>
<proteinExistence type="inferred from homology"/>
<dbReference type="EMBL" id="KE375190">
    <property type="protein sequence ID" value="EPQ62137.1"/>
    <property type="molecule type" value="Genomic_DNA"/>
</dbReference>
<evidence type="ECO:0000313" key="8">
    <source>
        <dbReference type="EMBL" id="EPQ62137.1"/>
    </source>
</evidence>
<comment type="similarity">
    <text evidence="1 5">Belongs to the universal ribosomal protein uS5 family.</text>
</comment>
<dbReference type="Pfam" id="PF00333">
    <property type="entry name" value="Ribosomal_S5"/>
    <property type="match status" value="1"/>
</dbReference>
<dbReference type="OrthoDB" id="309483at2759"/>
<dbReference type="GO" id="GO:0003723">
    <property type="term" value="F:RNA binding"/>
    <property type="evidence" value="ECO:0007669"/>
    <property type="project" value="InterPro"/>
</dbReference>
<dbReference type="AlphaFoldDB" id="A0A061HD37"/>
<dbReference type="SUPFAM" id="SSF54768">
    <property type="entry name" value="dsRNA-binding domain-like"/>
    <property type="match status" value="1"/>
</dbReference>
<dbReference type="Proteomes" id="UP000053110">
    <property type="component" value="Unassembled WGS sequence"/>
</dbReference>
<keyword evidence="2 4" id="KW-0689">Ribosomal protein</keyword>
<evidence type="ECO:0000313" key="10">
    <source>
        <dbReference type="Proteomes" id="UP000053110"/>
    </source>
</evidence>
<evidence type="ECO:0000256" key="4">
    <source>
        <dbReference type="PROSITE-ProRule" id="PRU00268"/>
    </source>
</evidence>
<dbReference type="PROSITE" id="PS50881">
    <property type="entry name" value="S5_DSRBD"/>
    <property type="match status" value="1"/>
</dbReference>
<dbReference type="EMBL" id="UIGY01000221">
    <property type="protein sequence ID" value="SUZ13178.1"/>
    <property type="molecule type" value="Genomic_DNA"/>
</dbReference>
<protein>
    <submittedName>
        <fullName evidence="9">Bgt-130</fullName>
    </submittedName>
    <submittedName>
        <fullName evidence="8">Mitochondrial ribosomal</fullName>
    </submittedName>
</protein>
<evidence type="ECO:0000256" key="5">
    <source>
        <dbReference type="RuleBase" id="RU003823"/>
    </source>
</evidence>
<evidence type="ECO:0000313" key="9">
    <source>
        <dbReference type="EMBL" id="SUZ13178.1"/>
    </source>
</evidence>
<evidence type="ECO:0000256" key="6">
    <source>
        <dbReference type="SAM" id="MobiDB-lite"/>
    </source>
</evidence>
<gene>
    <name evidence="8" type="ORF">BGT96224_130</name>
    <name evidence="9" type="ORF">BGT96224V2_LOCUS6334</name>
</gene>
<dbReference type="PANTHER" id="PTHR48277:SF1">
    <property type="entry name" value="MITOCHONDRIAL RIBOSOMAL PROTEIN S5"/>
    <property type="match status" value="1"/>
</dbReference>
<reference evidence="10" key="1">
    <citation type="journal article" date="2013" name="Nat. Genet.">
        <title>The wheat powdery mildew genome shows the unique evolution of an obligate biotroph.</title>
        <authorList>
            <person name="Wicker T."/>
            <person name="Oberhaensli S."/>
            <person name="Parlange F."/>
            <person name="Buchmann J.P."/>
            <person name="Shatalina M."/>
            <person name="Roffler S."/>
            <person name="Ben-David R."/>
            <person name="Dolezel J."/>
            <person name="Simkova H."/>
            <person name="Schulze-Lefert P."/>
            <person name="Spanu P.D."/>
            <person name="Bruggmann R."/>
            <person name="Amselem J."/>
            <person name="Quesneville H."/>
            <person name="Ver Loren van Themaat E."/>
            <person name="Paape T."/>
            <person name="Shimizu K.K."/>
            <person name="Keller B."/>
        </authorList>
    </citation>
    <scope>NUCLEOTIDE SEQUENCE [LARGE SCALE GENOMIC DNA]</scope>
    <source>
        <strain evidence="10">96224</strain>
    </source>
</reference>